<accession>A7VPD2</accession>
<reference evidence="1 2" key="2">
    <citation type="submission" date="2007-08" db="EMBL/GenBank/DDBJ databases">
        <authorList>
            <person name="Fulton L."/>
            <person name="Clifton S."/>
            <person name="Fulton B."/>
            <person name="Xu J."/>
            <person name="Minx P."/>
            <person name="Pepin K.H."/>
            <person name="Johnson M."/>
            <person name="Thiruvilangam P."/>
            <person name="Bhonagiri V."/>
            <person name="Nash W.E."/>
            <person name="Wang C."/>
            <person name="Mardis E.R."/>
            <person name="Wilson R.K."/>
        </authorList>
    </citation>
    <scope>NUCLEOTIDE SEQUENCE [LARGE SCALE GENOMIC DNA]</scope>
    <source>
        <strain evidence="1 2">DSM 753</strain>
    </source>
</reference>
<name>A7VPD2_9FIRM</name>
<proteinExistence type="predicted"/>
<dbReference type="HOGENOM" id="CLU_3249534_0_0_9"/>
<protein>
    <submittedName>
        <fullName evidence="1">Uncharacterized protein</fullName>
    </submittedName>
</protein>
<gene>
    <name evidence="1" type="ORF">CLOLEP_00408</name>
</gene>
<sequence length="42" mass="4835">MFQRGPSSNTLLRDKGEKQAKNFTAKLKKLSKMLDCILLSFF</sequence>
<organism evidence="1 2">
    <name type="scientific">[Clostridium] leptum DSM 753</name>
    <dbReference type="NCBI Taxonomy" id="428125"/>
    <lineage>
        <taxon>Bacteria</taxon>
        <taxon>Bacillati</taxon>
        <taxon>Bacillota</taxon>
        <taxon>Clostridia</taxon>
        <taxon>Eubacteriales</taxon>
        <taxon>Oscillospiraceae</taxon>
        <taxon>Oscillospiraceae incertae sedis</taxon>
    </lineage>
</organism>
<reference evidence="1 2" key="1">
    <citation type="submission" date="2007-08" db="EMBL/GenBank/DDBJ databases">
        <title>Draft genome sequence of Clostridium leptum (DSM 753).</title>
        <authorList>
            <person name="Sudarsanam P."/>
            <person name="Ley R."/>
            <person name="Guruge J."/>
            <person name="Turnbaugh P.J."/>
            <person name="Mahowald M."/>
            <person name="Liep D."/>
            <person name="Gordon J."/>
        </authorList>
    </citation>
    <scope>NUCLEOTIDE SEQUENCE [LARGE SCALE GENOMIC DNA]</scope>
    <source>
        <strain evidence="1 2">DSM 753</strain>
    </source>
</reference>
<dbReference type="EMBL" id="ABCB02000012">
    <property type="protein sequence ID" value="EDO62819.1"/>
    <property type="molecule type" value="Genomic_DNA"/>
</dbReference>
<dbReference type="Proteomes" id="UP000003490">
    <property type="component" value="Unassembled WGS sequence"/>
</dbReference>
<evidence type="ECO:0000313" key="2">
    <source>
        <dbReference type="Proteomes" id="UP000003490"/>
    </source>
</evidence>
<dbReference type="AlphaFoldDB" id="A7VPD2"/>
<evidence type="ECO:0000313" key="1">
    <source>
        <dbReference type="EMBL" id="EDO62819.1"/>
    </source>
</evidence>
<comment type="caution">
    <text evidence="1">The sequence shown here is derived from an EMBL/GenBank/DDBJ whole genome shotgun (WGS) entry which is preliminary data.</text>
</comment>